<evidence type="ECO:0000313" key="3">
    <source>
        <dbReference type="Proteomes" id="UP000735302"/>
    </source>
</evidence>
<comment type="caution">
    <text evidence="2">The sequence shown here is derived from an EMBL/GenBank/DDBJ whole genome shotgun (WGS) entry which is preliminary data.</text>
</comment>
<protein>
    <submittedName>
        <fullName evidence="2">Uncharacterized protein</fullName>
    </submittedName>
</protein>
<feature type="region of interest" description="Disordered" evidence="1">
    <location>
        <begin position="73"/>
        <end position="115"/>
    </location>
</feature>
<proteinExistence type="predicted"/>
<dbReference type="Proteomes" id="UP000735302">
    <property type="component" value="Unassembled WGS sequence"/>
</dbReference>
<keyword evidence="3" id="KW-1185">Reference proteome</keyword>
<evidence type="ECO:0000256" key="1">
    <source>
        <dbReference type="SAM" id="MobiDB-lite"/>
    </source>
</evidence>
<reference evidence="2 3" key="1">
    <citation type="journal article" date="2021" name="Elife">
        <title>Chloroplast acquisition without the gene transfer in kleptoplastic sea slugs, Plakobranchus ocellatus.</title>
        <authorList>
            <person name="Maeda T."/>
            <person name="Takahashi S."/>
            <person name="Yoshida T."/>
            <person name="Shimamura S."/>
            <person name="Takaki Y."/>
            <person name="Nagai Y."/>
            <person name="Toyoda A."/>
            <person name="Suzuki Y."/>
            <person name="Arimoto A."/>
            <person name="Ishii H."/>
            <person name="Satoh N."/>
            <person name="Nishiyama T."/>
            <person name="Hasebe M."/>
            <person name="Maruyama T."/>
            <person name="Minagawa J."/>
            <person name="Obokata J."/>
            <person name="Shigenobu S."/>
        </authorList>
    </citation>
    <scope>NUCLEOTIDE SEQUENCE [LARGE SCALE GENOMIC DNA]</scope>
</reference>
<sequence length="115" mass="12475">MATTTTTTTAAAAATTTNVLTENVSSVGSVAGWRGLPLMRTEGLGWLVCIARREGPPNVELTFRTHSARVIRRLDQTPSLPQNPQPKDYPPFRLNPFLTPGPKAQGRNASKKHLL</sequence>
<dbReference type="EMBL" id="BLXT01008339">
    <property type="protein sequence ID" value="GFO47613.1"/>
    <property type="molecule type" value="Genomic_DNA"/>
</dbReference>
<evidence type="ECO:0000313" key="2">
    <source>
        <dbReference type="EMBL" id="GFO47613.1"/>
    </source>
</evidence>
<dbReference type="AlphaFoldDB" id="A0AAV4DTI0"/>
<gene>
    <name evidence="2" type="ORF">PoB_007411800</name>
</gene>
<accession>A0AAV4DTI0</accession>
<organism evidence="2 3">
    <name type="scientific">Plakobranchus ocellatus</name>
    <dbReference type="NCBI Taxonomy" id="259542"/>
    <lineage>
        <taxon>Eukaryota</taxon>
        <taxon>Metazoa</taxon>
        <taxon>Spiralia</taxon>
        <taxon>Lophotrochozoa</taxon>
        <taxon>Mollusca</taxon>
        <taxon>Gastropoda</taxon>
        <taxon>Heterobranchia</taxon>
        <taxon>Euthyneura</taxon>
        <taxon>Panpulmonata</taxon>
        <taxon>Sacoglossa</taxon>
        <taxon>Placobranchoidea</taxon>
        <taxon>Plakobranchidae</taxon>
        <taxon>Plakobranchus</taxon>
    </lineage>
</organism>
<name>A0AAV4DTI0_9GAST</name>